<evidence type="ECO:0000313" key="1">
    <source>
        <dbReference type="EMBL" id="DAF51144.1"/>
    </source>
</evidence>
<dbReference type="EMBL" id="BK032610">
    <property type="protein sequence ID" value="DAF51144.1"/>
    <property type="molecule type" value="Genomic_DNA"/>
</dbReference>
<accession>A0A8S5SJQ1</accession>
<protein>
    <submittedName>
        <fullName evidence="1">Uncharacterized protein</fullName>
    </submittedName>
</protein>
<proteinExistence type="predicted"/>
<reference evidence="1" key="1">
    <citation type="journal article" date="2021" name="Proc. Natl. Acad. Sci. U.S.A.">
        <title>A Catalog of Tens of Thousands of Viruses from Human Metagenomes Reveals Hidden Associations with Chronic Diseases.</title>
        <authorList>
            <person name="Tisza M.J."/>
            <person name="Buck C.B."/>
        </authorList>
    </citation>
    <scope>NUCLEOTIDE SEQUENCE</scope>
    <source>
        <strain evidence="1">Ct4Uy2</strain>
    </source>
</reference>
<sequence>MKSCSKIFCSCVSFSTFAFENTSFWCFHCSYVRWLVKVGAIFVL</sequence>
<organism evidence="1">
    <name type="scientific">Siphoviridae sp. ct4Uy2</name>
    <dbReference type="NCBI Taxonomy" id="2827777"/>
    <lineage>
        <taxon>Viruses</taxon>
        <taxon>Duplodnaviria</taxon>
        <taxon>Heunggongvirae</taxon>
        <taxon>Uroviricota</taxon>
        <taxon>Caudoviricetes</taxon>
    </lineage>
</organism>
<name>A0A8S5SJQ1_9CAUD</name>